<organism evidence="1 2">
    <name type="scientific">Vagococcus zengguangii</name>
    <dbReference type="NCBI Taxonomy" id="2571750"/>
    <lineage>
        <taxon>Bacteria</taxon>
        <taxon>Bacillati</taxon>
        <taxon>Bacillota</taxon>
        <taxon>Bacilli</taxon>
        <taxon>Lactobacillales</taxon>
        <taxon>Enterococcaceae</taxon>
        <taxon>Vagococcus</taxon>
    </lineage>
</organism>
<evidence type="ECO:0008006" key="3">
    <source>
        <dbReference type="Google" id="ProtNLM"/>
    </source>
</evidence>
<gene>
    <name evidence="1" type="ORF">FA707_04835</name>
</gene>
<reference evidence="1 2" key="1">
    <citation type="submission" date="2019-04" db="EMBL/GenBank/DDBJ databases">
        <title>Vagococcus sp. nov., isolated from faeces of yaks (Bos grunniens).</title>
        <authorList>
            <person name="Ge Y."/>
        </authorList>
    </citation>
    <scope>NUCLEOTIDE SEQUENCE [LARGE SCALE GENOMIC DNA]</scope>
    <source>
        <strain evidence="1 2">MN-17</strain>
    </source>
</reference>
<dbReference type="EMBL" id="CP039712">
    <property type="protein sequence ID" value="QCI86330.1"/>
    <property type="molecule type" value="Genomic_DNA"/>
</dbReference>
<name>A0A4D7CVV0_9ENTE</name>
<dbReference type="KEGG" id="vao:FA707_04835"/>
<keyword evidence="2" id="KW-1185">Reference proteome</keyword>
<dbReference type="RefSeq" id="WP_136953164.1">
    <property type="nucleotide sequence ID" value="NZ_CP039712.1"/>
</dbReference>
<protein>
    <recommendedName>
        <fullName evidence="3">DUF1798 family protein</fullName>
    </recommendedName>
</protein>
<proteinExistence type="predicted"/>
<dbReference type="Proteomes" id="UP000298615">
    <property type="component" value="Chromosome"/>
</dbReference>
<dbReference type="AlphaFoldDB" id="A0A4D7CVV0"/>
<sequence>MNLLQLIEKENRDLLGITKEELDSDFVFHESMKIWQILLQTLKDEMSDTINQIDIMESQIVVEFKNIKDYYPMVFLNYVHKSQVWVSEYIEFLEVDEVFATYHNQFQQIEMYLDMINNQEPLS</sequence>
<evidence type="ECO:0000313" key="2">
    <source>
        <dbReference type="Proteomes" id="UP000298615"/>
    </source>
</evidence>
<accession>A0A4D7CVV0</accession>
<evidence type="ECO:0000313" key="1">
    <source>
        <dbReference type="EMBL" id="QCI86330.1"/>
    </source>
</evidence>